<reference evidence="3" key="1">
    <citation type="submission" date="2023-06" db="EMBL/GenBank/DDBJ databases">
        <title>Sysu t00039.</title>
        <authorList>
            <person name="Gao L."/>
            <person name="Fang B.-Z."/>
            <person name="Li W.-J."/>
        </authorList>
    </citation>
    <scope>NUCLEOTIDE SEQUENCE</scope>
    <source>
        <strain evidence="3">SYSU T00039</strain>
    </source>
</reference>
<feature type="transmembrane region" description="Helical" evidence="1">
    <location>
        <begin position="65"/>
        <end position="85"/>
    </location>
</feature>
<dbReference type="InterPro" id="IPR009597">
    <property type="entry name" value="DUF1206"/>
</dbReference>
<proteinExistence type="predicted"/>
<organism evidence="3 4">
    <name type="scientific">Demequina lignilytica</name>
    <dbReference type="NCBI Taxonomy" id="3051663"/>
    <lineage>
        <taxon>Bacteria</taxon>
        <taxon>Bacillati</taxon>
        <taxon>Actinomycetota</taxon>
        <taxon>Actinomycetes</taxon>
        <taxon>Micrococcales</taxon>
        <taxon>Demequinaceae</taxon>
        <taxon>Demequina</taxon>
    </lineage>
</organism>
<keyword evidence="1" id="KW-0812">Transmembrane</keyword>
<dbReference type="Proteomes" id="UP001172737">
    <property type="component" value="Unassembled WGS sequence"/>
</dbReference>
<keyword evidence="1" id="KW-0472">Membrane</keyword>
<name>A0AAW7M0X9_9MICO</name>
<gene>
    <name evidence="3" type="ORF">QQX10_07790</name>
</gene>
<feature type="domain" description="DUF1206" evidence="2">
    <location>
        <begin position="102"/>
        <end position="168"/>
    </location>
</feature>
<feature type="transmembrane region" description="Helical" evidence="1">
    <location>
        <begin position="143"/>
        <end position="164"/>
    </location>
</feature>
<dbReference type="AlphaFoldDB" id="A0AAW7M0X9"/>
<evidence type="ECO:0000313" key="4">
    <source>
        <dbReference type="Proteomes" id="UP001172737"/>
    </source>
</evidence>
<evidence type="ECO:0000259" key="2">
    <source>
        <dbReference type="Pfam" id="PF06724"/>
    </source>
</evidence>
<sequence length="266" mass="26644">MDTASASSARAGTSGDIWETAARAGFFVSGLLHLILGYVIVRIGLGSGGEADSSSALSRLRDAPAGPVILWGSALAFVALALWQLFDALRGHDEAMDRAKAGGKFLLYASLAVSAASIAMGGGDSNGDQQASGIAATLMGAPGGPVIVGAIGLGILGGGVYHVVKGARKKFLDDLKPMPGKELGTGVKTVGTVGYIAKGIALGAVGVLFVIAAMTADPDQAKGIDGGIEALLGMPGGPVIVILIGVGFAAYGLYSFARARYARMHS</sequence>
<dbReference type="RefSeq" id="WP_301118814.1">
    <property type="nucleotide sequence ID" value="NZ_JAUHPX010000004.1"/>
</dbReference>
<accession>A0AAW7M0X9</accession>
<dbReference type="EMBL" id="JAUHPX010000004">
    <property type="protein sequence ID" value="MDN4488068.1"/>
    <property type="molecule type" value="Genomic_DNA"/>
</dbReference>
<feature type="domain" description="DUF1206" evidence="2">
    <location>
        <begin position="193"/>
        <end position="261"/>
    </location>
</feature>
<protein>
    <submittedName>
        <fullName evidence="3">DUF1206 domain-containing protein</fullName>
    </submittedName>
</protein>
<dbReference type="Pfam" id="PF06724">
    <property type="entry name" value="DUF1206"/>
    <property type="match status" value="3"/>
</dbReference>
<feature type="transmembrane region" description="Helical" evidence="1">
    <location>
        <begin position="24"/>
        <end position="45"/>
    </location>
</feature>
<feature type="transmembrane region" description="Helical" evidence="1">
    <location>
        <begin position="195"/>
        <end position="216"/>
    </location>
</feature>
<feature type="domain" description="DUF1206" evidence="2">
    <location>
        <begin position="24"/>
        <end position="90"/>
    </location>
</feature>
<keyword evidence="4" id="KW-1185">Reference proteome</keyword>
<evidence type="ECO:0000313" key="3">
    <source>
        <dbReference type="EMBL" id="MDN4488068.1"/>
    </source>
</evidence>
<feature type="transmembrane region" description="Helical" evidence="1">
    <location>
        <begin position="236"/>
        <end position="257"/>
    </location>
</feature>
<keyword evidence="1" id="KW-1133">Transmembrane helix</keyword>
<evidence type="ECO:0000256" key="1">
    <source>
        <dbReference type="SAM" id="Phobius"/>
    </source>
</evidence>
<comment type="caution">
    <text evidence="3">The sequence shown here is derived from an EMBL/GenBank/DDBJ whole genome shotgun (WGS) entry which is preliminary data.</text>
</comment>
<feature type="transmembrane region" description="Helical" evidence="1">
    <location>
        <begin position="105"/>
        <end position="123"/>
    </location>
</feature>